<dbReference type="EMBL" id="CAJNRD030001114">
    <property type="protein sequence ID" value="CAG5073445.1"/>
    <property type="molecule type" value="Genomic_DNA"/>
</dbReference>
<evidence type="ECO:0000313" key="2">
    <source>
        <dbReference type="Proteomes" id="UP000786811"/>
    </source>
</evidence>
<name>A0A8J2GZD9_COTCN</name>
<comment type="caution">
    <text evidence="1">The sequence shown here is derived from an EMBL/GenBank/DDBJ whole genome shotgun (WGS) entry which is preliminary data.</text>
</comment>
<organism evidence="1 2">
    <name type="scientific">Cotesia congregata</name>
    <name type="common">Parasitoid wasp</name>
    <name type="synonym">Apanteles congregatus</name>
    <dbReference type="NCBI Taxonomy" id="51543"/>
    <lineage>
        <taxon>Eukaryota</taxon>
        <taxon>Metazoa</taxon>
        <taxon>Ecdysozoa</taxon>
        <taxon>Arthropoda</taxon>
        <taxon>Hexapoda</taxon>
        <taxon>Insecta</taxon>
        <taxon>Pterygota</taxon>
        <taxon>Neoptera</taxon>
        <taxon>Endopterygota</taxon>
        <taxon>Hymenoptera</taxon>
        <taxon>Apocrita</taxon>
        <taxon>Ichneumonoidea</taxon>
        <taxon>Braconidae</taxon>
        <taxon>Microgastrinae</taxon>
        <taxon>Cotesia</taxon>
    </lineage>
</organism>
<protein>
    <submittedName>
        <fullName evidence="1">Similar to NOF: 120.7 kDa protein in NOF-FB transposable element (Drosophila melanogaster)</fullName>
    </submittedName>
</protein>
<sequence>MAPAARVSVEDAVAVIEEYIENFREGKYPKWSSDVWEKMSNALNNKWSATNIYTNVTQNRRNIMSIACTNVGIKFIPFMSKKKIEIYDTSDDSINENNSDDADETYELEHEAKNLDKFEVKLTCNEWKAIQSSDVKYNDGRNYSILRRGVWTDILALAIFRDTELPCAFQFKNMKIYNKPESLHYLRVKGYCKSESCKNLIFCYLHEKPLDETDVILTIRTRETFYNQHEEVKRQLRGEKRQRVGKEVYYEGAANWLKREALENIKSRGRIPPHVPSKEVITQAKKEYVDAKLDIKPLDGKDLIKAIENMNHVMPYQGSIHEVKRKKLFISFSTPAQILAYKKYCKMTKSISSVSIDGTGSIAKPLVHEDGSSSGHIFLYSMTINFKNETLSVYDMFTESQDTDVIWWWLKQWLKLAPIPKQAVCDCSRAVMNGISLAFNNQTVKTYVETCFLYAIGDEEYSRREPIHTYLRLDVPHFMNSIRIWTCFKFMRMASVRQFYMYCIALLIDCQTINKFEKIFQLMCIVGLNEFQDSVIQKTNYSVLEARKNLEELIKNRNLDANLEDSINVETKSEVDVKKIENDEETPDDENNCKNENETKKSSRIKNFINNLRDDALFANFIGVELNPFYFPDFIDEFIKLKAYEFPLWTAVAIPYIAEHALTTFVEGHFNIVKHRVLKNHLLPLRLDKLLKLILNYYLGNAAVLTSNLKAFNQYDGPFPSPPSKGNKFTVNLPSQDINTGQSIKKQQCDFIQADSKNTDDNKENINVRNLEENNNNNKIPTKKDELKNCVIINDDSRKKANKAGDNTKFENSTIMKVQDNNLSDQKQKLELRKPKGKYFKTNPQIEQQNSVTGNVQNLKLLLNGSSVKITISVKGSQYFAINTCGFDSIIQILSSSAMDDPSVRYCFNNNRLITIIKYSVLSDGS</sequence>
<gene>
    <name evidence="1" type="ORF">HICCMSTLAB_LOCUS388</name>
</gene>
<accession>A0A8J2GZD9</accession>
<evidence type="ECO:0000313" key="1">
    <source>
        <dbReference type="EMBL" id="CAG5073445.1"/>
    </source>
</evidence>
<reference evidence="1" key="1">
    <citation type="submission" date="2021-04" db="EMBL/GenBank/DDBJ databases">
        <authorList>
            <person name="Chebbi M.A.C M."/>
        </authorList>
    </citation>
    <scope>NUCLEOTIDE SEQUENCE</scope>
</reference>
<keyword evidence="2" id="KW-1185">Reference proteome</keyword>
<proteinExistence type="predicted"/>
<dbReference type="AlphaFoldDB" id="A0A8J2GZD9"/>
<dbReference type="OrthoDB" id="7690546at2759"/>
<dbReference type="Proteomes" id="UP000786811">
    <property type="component" value="Unassembled WGS sequence"/>
</dbReference>